<reference evidence="5" key="1">
    <citation type="journal article" date="2019" name="Int. J. Syst. Evol. Microbiol.">
        <title>The Global Catalogue of Microorganisms (GCM) 10K type strain sequencing project: providing services to taxonomists for standard genome sequencing and annotation.</title>
        <authorList>
            <consortium name="The Broad Institute Genomics Platform"/>
            <consortium name="The Broad Institute Genome Sequencing Center for Infectious Disease"/>
            <person name="Wu L."/>
            <person name="Ma J."/>
        </authorList>
    </citation>
    <scope>NUCLEOTIDE SEQUENCE [LARGE SCALE GENOMIC DNA]</scope>
    <source>
        <strain evidence="5">KCTC 62784</strain>
    </source>
</reference>
<feature type="chain" id="PRO_5045652032" description="Autoinducer 2-binding periplasmic protein LuxP" evidence="2">
    <location>
        <begin position="24"/>
        <end position="367"/>
    </location>
</feature>
<dbReference type="Pfam" id="PF13407">
    <property type="entry name" value="Peripla_BP_4"/>
    <property type="match status" value="1"/>
</dbReference>
<evidence type="ECO:0000259" key="3">
    <source>
        <dbReference type="Pfam" id="PF13407"/>
    </source>
</evidence>
<organism evidence="4 5">
    <name type="scientific">Vibrio zhugei</name>
    <dbReference type="NCBI Taxonomy" id="2479546"/>
    <lineage>
        <taxon>Bacteria</taxon>
        <taxon>Pseudomonadati</taxon>
        <taxon>Pseudomonadota</taxon>
        <taxon>Gammaproteobacteria</taxon>
        <taxon>Vibrionales</taxon>
        <taxon>Vibrionaceae</taxon>
        <taxon>Vibrio</taxon>
    </lineage>
</organism>
<evidence type="ECO:0000313" key="4">
    <source>
        <dbReference type="EMBL" id="MFC3024911.1"/>
    </source>
</evidence>
<dbReference type="Proteomes" id="UP001595384">
    <property type="component" value="Unassembled WGS sequence"/>
</dbReference>
<evidence type="ECO:0000256" key="2">
    <source>
        <dbReference type="SAM" id="SignalP"/>
    </source>
</evidence>
<dbReference type="Gene3D" id="3.40.50.2300">
    <property type="match status" value="2"/>
</dbReference>
<comment type="caution">
    <text evidence="4">The sequence shown here is derived from an EMBL/GenBank/DDBJ whole genome shotgun (WGS) entry which is preliminary data.</text>
</comment>
<proteinExistence type="predicted"/>
<feature type="domain" description="Periplasmic binding protein" evidence="3">
    <location>
        <begin position="73"/>
        <end position="332"/>
    </location>
</feature>
<dbReference type="EMBL" id="JBHRSE010000095">
    <property type="protein sequence ID" value="MFC3024911.1"/>
    <property type="molecule type" value="Genomic_DNA"/>
</dbReference>
<accession>A0ABV7CCI3</accession>
<dbReference type="SUPFAM" id="SSF53822">
    <property type="entry name" value="Periplasmic binding protein-like I"/>
    <property type="match status" value="1"/>
</dbReference>
<dbReference type="InterPro" id="IPR025997">
    <property type="entry name" value="SBP_2_dom"/>
</dbReference>
<keyword evidence="5" id="KW-1185">Reference proteome</keyword>
<dbReference type="PANTHER" id="PTHR30146">
    <property type="entry name" value="LACI-RELATED TRANSCRIPTIONAL REPRESSOR"/>
    <property type="match status" value="1"/>
</dbReference>
<dbReference type="PANTHER" id="PTHR30146:SF145">
    <property type="entry name" value="RIBOSE OPERON REPRESSOR"/>
    <property type="match status" value="1"/>
</dbReference>
<dbReference type="RefSeq" id="WP_123014169.1">
    <property type="nucleotide sequence ID" value="NZ_AP024912.1"/>
</dbReference>
<feature type="signal peptide" evidence="2">
    <location>
        <begin position="1"/>
        <end position="23"/>
    </location>
</feature>
<evidence type="ECO:0000313" key="5">
    <source>
        <dbReference type="Proteomes" id="UP001595384"/>
    </source>
</evidence>
<evidence type="ECO:0000256" key="1">
    <source>
        <dbReference type="ARBA" id="ARBA00022181"/>
    </source>
</evidence>
<protein>
    <recommendedName>
        <fullName evidence="1">Autoinducer 2-binding periplasmic protein LuxP</fullName>
    </recommendedName>
</protein>
<sequence length="367" mass="41818">MIKIISSLLVCGLSVVMSLPTDASQSLKGYWHYQEYLELNPEQQTLTQSLSDMVHQPAVPLNRPQQKPVTISVIYPGSQVSDYWVRNIKAFELRMEELGIRYTINQVFTRPNVDARQQSLSLMEALKDKSQYLIFTLNTVRHRKFIEHVLQSSATKIMLQNITTPVKAWKDHQPMMYVGFDHEMGTKRLADYFSQVEPTDSRYAMLYYSEGYISAARGDTFIEQMHQRGNYQLMDSYYTDATEQGGYDATMHILDTDSNIQFIYACSTDIALGAMKALEKRGKQHIKLNGWGGGTAELNAILAGKLDATVMRMNDDTGVAMAEAIKLDLEGKPVPTVYSGQFQLVTKEDSPERIRQLEKQAFRYSDR</sequence>
<name>A0ABV7CCI3_9VIBR</name>
<gene>
    <name evidence="4" type="ORF">ACFODT_13905</name>
</gene>
<keyword evidence="2" id="KW-0732">Signal</keyword>
<dbReference type="InterPro" id="IPR028082">
    <property type="entry name" value="Peripla_BP_I"/>
</dbReference>